<dbReference type="SUPFAM" id="SSF53300">
    <property type="entry name" value="vWA-like"/>
    <property type="match status" value="1"/>
</dbReference>
<feature type="chain" id="PRO_5021408394" description="VWFA domain-containing protein" evidence="8">
    <location>
        <begin position="20"/>
        <end position="756"/>
    </location>
</feature>
<evidence type="ECO:0000259" key="10">
    <source>
        <dbReference type="PROSITE" id="PS51468"/>
    </source>
</evidence>
<dbReference type="Pfam" id="PF00092">
    <property type="entry name" value="VWA"/>
    <property type="match status" value="1"/>
</dbReference>
<feature type="signal peptide" evidence="8">
    <location>
        <begin position="1"/>
        <end position="19"/>
    </location>
</feature>
<sequence length="756" mass="84414">MRRSLQLLLGLLLLQQGRCFLEFVIDEETPNLLSHQQRHKRAILTSEEQEDFEAIRGDDITVKSYKVESRITSRFVHTTVKSSVVNSGSKAQSIGFNVQIPKRAFITNFTMNVNGIVFVGSVKEKTVARNLYAQARARGKSAGIVRANSLDMETFKTEVHVPPGSNIEFELHYQEMMSRKLGIYEHTLHLQPGRLVPHFQVDIYIFEPNGISMIQTPHTLGKQFIDIIKVTQTKHKAHISLKPTLQQQRKCENCTETVIDGVFAVQYDVERESNTGELQTVEAMQAILDDLTIDDYFSIIDFNHNVRCWSEELVPGSSIQVKDAKKYIQNIRPNGGTNINEALMRAVQMLVRASNQGLIDPRSVSMIILVSDGDPTVGEIKLSTIQKNVKRAMREEFSLFSLGIGFDVDYDFLERMATENRGIAQRIYANHNAADQLRSFYRQVSSPLLRRIAVQFPDDSVSEVTQNRFDKYFSGSELVVAGKVLPSESNTLTSLITASAARLDITLQTDVDTTELDAELAKQEHSFTGFARQMWAYITVKQLLSERSLAPSAVKKRKITQQIMSIALEHQFVTPLTTLLVESQDATERLLADSPKDPKHGCCSGGLGLGGGSSAPGPTPVHVVYQPPPWVQMTTPAPPSQAEKGPEEWTLPKRVTIVDNDPHFIVHLPRGNMDVCFNIDSKPGHILNLVSDSGTGLAVNGQLIGSKKMRKNKLNTYFGTISIYYQPEGIGVTVSTTGINVSRRQEQPHLRLGVDR</sequence>
<dbReference type="Pfam" id="PF06668">
    <property type="entry name" value="ITI_HC_C"/>
    <property type="match status" value="1"/>
</dbReference>
<dbReference type="InterPro" id="IPR036465">
    <property type="entry name" value="vWFA_dom_sf"/>
</dbReference>
<dbReference type="SMART" id="SM00609">
    <property type="entry name" value="VIT"/>
    <property type="match status" value="1"/>
</dbReference>
<dbReference type="GO" id="GO:0030212">
    <property type="term" value="P:hyaluronan metabolic process"/>
    <property type="evidence" value="ECO:0007669"/>
    <property type="project" value="InterPro"/>
</dbReference>
<evidence type="ECO:0000313" key="11">
    <source>
        <dbReference type="EMBL" id="TNM91543.1"/>
    </source>
</evidence>
<keyword evidence="7" id="KW-0325">Glycoprotein</keyword>
<evidence type="ECO:0000256" key="7">
    <source>
        <dbReference type="ARBA" id="ARBA00023180"/>
    </source>
</evidence>
<dbReference type="GO" id="GO:0005576">
    <property type="term" value="C:extracellular region"/>
    <property type="evidence" value="ECO:0007669"/>
    <property type="project" value="UniProtKB-SubCell"/>
</dbReference>
<evidence type="ECO:0000256" key="8">
    <source>
        <dbReference type="SAM" id="SignalP"/>
    </source>
</evidence>
<feature type="domain" description="VWFA" evidence="9">
    <location>
        <begin position="260"/>
        <end position="444"/>
    </location>
</feature>
<dbReference type="InterPro" id="IPR050934">
    <property type="entry name" value="ITIH"/>
</dbReference>
<dbReference type="FunFam" id="3.40.50.410:FF:000013">
    <property type="entry name" value="inter-alpha-trypsin inhibitor heavy chain H2"/>
    <property type="match status" value="1"/>
</dbReference>
<dbReference type="InterPro" id="IPR010600">
    <property type="entry name" value="ITI_HC_C"/>
</dbReference>
<dbReference type="GO" id="GO:0004867">
    <property type="term" value="F:serine-type endopeptidase inhibitor activity"/>
    <property type="evidence" value="ECO:0007669"/>
    <property type="project" value="UniProtKB-KW"/>
</dbReference>
<dbReference type="PROSITE" id="PS51468">
    <property type="entry name" value="VIT"/>
    <property type="match status" value="1"/>
</dbReference>
<dbReference type="SMART" id="SM00327">
    <property type="entry name" value="VWA"/>
    <property type="match status" value="1"/>
</dbReference>
<evidence type="ECO:0000313" key="12">
    <source>
        <dbReference type="Proteomes" id="UP000516260"/>
    </source>
</evidence>
<protein>
    <recommendedName>
        <fullName evidence="13">VWFA domain-containing protein</fullName>
    </recommendedName>
</protein>
<reference evidence="11 12" key="1">
    <citation type="submission" date="2019-04" db="EMBL/GenBank/DDBJ databases">
        <title>The sequence and de novo assembly of Takifugu bimaculatus genome using PacBio and Hi-C technologies.</title>
        <authorList>
            <person name="Xu P."/>
            <person name="Liu B."/>
            <person name="Zhou Z."/>
        </authorList>
    </citation>
    <scope>NUCLEOTIDE SEQUENCE [LARGE SCALE GENOMIC DNA]</scope>
    <source>
        <strain evidence="11">TB-2018</strain>
        <tissue evidence="11">Muscle</tissue>
    </source>
</reference>
<dbReference type="AlphaFoldDB" id="A0A4Z2BGW6"/>
<comment type="subcellular location">
    <subcellularLocation>
        <location evidence="1">Secreted</location>
    </subcellularLocation>
</comment>
<dbReference type="Proteomes" id="UP000516260">
    <property type="component" value="Chromosome 22"/>
</dbReference>
<evidence type="ECO:0000256" key="6">
    <source>
        <dbReference type="ARBA" id="ARBA00022900"/>
    </source>
</evidence>
<keyword evidence="3" id="KW-0964">Secreted</keyword>
<comment type="caution">
    <text evidence="11">The sequence shown here is derived from an EMBL/GenBank/DDBJ whole genome shotgun (WGS) entry which is preliminary data.</text>
</comment>
<evidence type="ECO:0000256" key="1">
    <source>
        <dbReference type="ARBA" id="ARBA00004613"/>
    </source>
</evidence>
<feature type="domain" description="VIT" evidence="10">
    <location>
        <begin position="46"/>
        <end position="175"/>
    </location>
</feature>
<name>A0A4Z2BGW6_9TELE</name>
<evidence type="ECO:0000256" key="3">
    <source>
        <dbReference type="ARBA" id="ARBA00022525"/>
    </source>
</evidence>
<keyword evidence="6" id="KW-0722">Serine protease inhibitor</keyword>
<dbReference type="Pfam" id="PF08487">
    <property type="entry name" value="VIT"/>
    <property type="match status" value="1"/>
</dbReference>
<evidence type="ECO:0008006" key="13">
    <source>
        <dbReference type="Google" id="ProtNLM"/>
    </source>
</evidence>
<evidence type="ECO:0000256" key="4">
    <source>
        <dbReference type="ARBA" id="ARBA00022690"/>
    </source>
</evidence>
<dbReference type="InterPro" id="IPR013694">
    <property type="entry name" value="VIT"/>
</dbReference>
<dbReference type="PANTHER" id="PTHR10338:SF14">
    <property type="entry name" value="INTER-ALPHA-TRYPSIN INHIBITOR HEAVY CHAIN H2"/>
    <property type="match status" value="1"/>
</dbReference>
<dbReference type="PANTHER" id="PTHR10338">
    <property type="entry name" value="INTER-ALPHA-TRYPSIN INHIBITOR HEAVY CHAIN FAMILY MEMBER"/>
    <property type="match status" value="1"/>
</dbReference>
<accession>A0A4Z2BGW6</accession>
<keyword evidence="12" id="KW-1185">Reference proteome</keyword>
<keyword evidence="5 8" id="KW-0732">Signal</keyword>
<evidence type="ECO:0000259" key="9">
    <source>
        <dbReference type="PROSITE" id="PS50234"/>
    </source>
</evidence>
<proteinExistence type="inferred from homology"/>
<evidence type="ECO:0000256" key="5">
    <source>
        <dbReference type="ARBA" id="ARBA00022729"/>
    </source>
</evidence>
<gene>
    <name evidence="11" type="ORF">fugu_019923</name>
</gene>
<dbReference type="InterPro" id="IPR002035">
    <property type="entry name" value="VWF_A"/>
</dbReference>
<keyword evidence="4" id="KW-0646">Protease inhibitor</keyword>
<evidence type="ECO:0000256" key="2">
    <source>
        <dbReference type="ARBA" id="ARBA00010158"/>
    </source>
</evidence>
<dbReference type="Gene3D" id="3.40.50.410">
    <property type="entry name" value="von Willebrand factor, type A domain"/>
    <property type="match status" value="1"/>
</dbReference>
<dbReference type="PROSITE" id="PS50234">
    <property type="entry name" value="VWFA"/>
    <property type="match status" value="1"/>
</dbReference>
<dbReference type="EMBL" id="SWLE01000015">
    <property type="protein sequence ID" value="TNM91543.1"/>
    <property type="molecule type" value="Genomic_DNA"/>
</dbReference>
<comment type="similarity">
    <text evidence="2">Belongs to the ITIH family.</text>
</comment>
<organism evidence="11 12">
    <name type="scientific">Takifugu bimaculatus</name>
    <dbReference type="NCBI Taxonomy" id="433685"/>
    <lineage>
        <taxon>Eukaryota</taxon>
        <taxon>Metazoa</taxon>
        <taxon>Chordata</taxon>
        <taxon>Craniata</taxon>
        <taxon>Vertebrata</taxon>
        <taxon>Euteleostomi</taxon>
        <taxon>Actinopterygii</taxon>
        <taxon>Neopterygii</taxon>
        <taxon>Teleostei</taxon>
        <taxon>Neoteleostei</taxon>
        <taxon>Acanthomorphata</taxon>
        <taxon>Eupercaria</taxon>
        <taxon>Tetraodontiformes</taxon>
        <taxon>Tetradontoidea</taxon>
        <taxon>Tetraodontidae</taxon>
        <taxon>Takifugu</taxon>
    </lineage>
</organism>